<dbReference type="EC" id="2.7.4.8" evidence="2 9"/>
<keyword evidence="9" id="KW-0963">Cytoplasm</keyword>
<evidence type="ECO:0000313" key="11">
    <source>
        <dbReference type="EMBL" id="GAA0226347.1"/>
    </source>
</evidence>
<gene>
    <name evidence="9 11" type="primary">gmk</name>
    <name evidence="11" type="ORF">GCM10008964_17410</name>
</gene>
<keyword evidence="4 9" id="KW-0808">Transferase</keyword>
<dbReference type="GO" id="GO:0016301">
    <property type="term" value="F:kinase activity"/>
    <property type="evidence" value="ECO:0007669"/>
    <property type="project" value="UniProtKB-KW"/>
</dbReference>
<comment type="function">
    <text evidence="9">Essential for recycling GMP and indirectly, cGMP.</text>
</comment>
<reference evidence="12" key="1">
    <citation type="journal article" date="2019" name="Int. J. Syst. Evol. Microbiol.">
        <title>The Global Catalogue of Microorganisms (GCM) 10K type strain sequencing project: providing services to taxonomists for standard genome sequencing and annotation.</title>
        <authorList>
            <consortium name="The Broad Institute Genomics Platform"/>
            <consortium name="The Broad Institute Genome Sequencing Center for Infectious Disease"/>
            <person name="Wu L."/>
            <person name="Ma J."/>
        </authorList>
    </citation>
    <scope>NUCLEOTIDE SEQUENCE [LARGE SCALE GENOMIC DNA]</scope>
    <source>
        <strain evidence="12">JCM 6886</strain>
    </source>
</reference>
<keyword evidence="6 9" id="KW-0418">Kinase</keyword>
<dbReference type="InterPro" id="IPR027417">
    <property type="entry name" value="P-loop_NTPase"/>
</dbReference>
<dbReference type="InterPro" id="IPR017665">
    <property type="entry name" value="Guanylate_kinase"/>
</dbReference>
<evidence type="ECO:0000313" key="12">
    <source>
        <dbReference type="Proteomes" id="UP001501476"/>
    </source>
</evidence>
<evidence type="ECO:0000256" key="7">
    <source>
        <dbReference type="ARBA" id="ARBA00022840"/>
    </source>
</evidence>
<evidence type="ECO:0000256" key="8">
    <source>
        <dbReference type="ARBA" id="ARBA00030128"/>
    </source>
</evidence>
<comment type="caution">
    <text evidence="11">The sequence shown here is derived from an EMBL/GenBank/DDBJ whole genome shotgun (WGS) entry which is preliminary data.</text>
</comment>
<dbReference type="Pfam" id="PF00625">
    <property type="entry name" value="Guanylate_kin"/>
    <property type="match status" value="1"/>
</dbReference>
<comment type="catalytic activity">
    <reaction evidence="9">
        <text>GMP + ATP = GDP + ADP</text>
        <dbReference type="Rhea" id="RHEA:20780"/>
        <dbReference type="ChEBI" id="CHEBI:30616"/>
        <dbReference type="ChEBI" id="CHEBI:58115"/>
        <dbReference type="ChEBI" id="CHEBI:58189"/>
        <dbReference type="ChEBI" id="CHEBI:456216"/>
        <dbReference type="EC" id="2.7.4.8"/>
    </reaction>
</comment>
<keyword evidence="5 9" id="KW-0547">Nucleotide-binding</keyword>
<dbReference type="SUPFAM" id="SSF52540">
    <property type="entry name" value="P-loop containing nucleoside triphosphate hydrolases"/>
    <property type="match status" value="1"/>
</dbReference>
<evidence type="ECO:0000256" key="3">
    <source>
        <dbReference type="ARBA" id="ARBA00016296"/>
    </source>
</evidence>
<dbReference type="Proteomes" id="UP001501476">
    <property type="component" value="Unassembled WGS sequence"/>
</dbReference>
<dbReference type="CDD" id="cd00071">
    <property type="entry name" value="GMPK"/>
    <property type="match status" value="1"/>
</dbReference>
<evidence type="ECO:0000256" key="4">
    <source>
        <dbReference type="ARBA" id="ARBA00022679"/>
    </source>
</evidence>
<keyword evidence="12" id="KW-1185">Reference proteome</keyword>
<evidence type="ECO:0000259" key="10">
    <source>
        <dbReference type="PROSITE" id="PS50052"/>
    </source>
</evidence>
<evidence type="ECO:0000256" key="1">
    <source>
        <dbReference type="ARBA" id="ARBA00005790"/>
    </source>
</evidence>
<feature type="binding site" evidence="9">
    <location>
        <begin position="30"/>
        <end position="37"/>
    </location>
    <ligand>
        <name>ATP</name>
        <dbReference type="ChEBI" id="CHEBI:30616"/>
    </ligand>
</feature>
<dbReference type="PANTHER" id="PTHR23117:SF13">
    <property type="entry name" value="GUANYLATE KINASE"/>
    <property type="match status" value="1"/>
</dbReference>
<feature type="domain" description="Guanylate kinase-like" evidence="10">
    <location>
        <begin position="23"/>
        <end position="201"/>
    </location>
</feature>
<keyword evidence="7 9" id="KW-0067">ATP-binding</keyword>
<dbReference type="InterPro" id="IPR020590">
    <property type="entry name" value="Guanylate_kinase_CS"/>
</dbReference>
<dbReference type="InterPro" id="IPR008145">
    <property type="entry name" value="GK/Ca_channel_bsu"/>
</dbReference>
<dbReference type="HAMAP" id="MF_00328">
    <property type="entry name" value="Guanylate_kinase"/>
    <property type="match status" value="1"/>
</dbReference>
<comment type="subcellular location">
    <subcellularLocation>
        <location evidence="9">Cytoplasm</location>
    </subcellularLocation>
</comment>
<evidence type="ECO:0000256" key="5">
    <source>
        <dbReference type="ARBA" id="ARBA00022741"/>
    </source>
</evidence>
<organism evidence="11 12">
    <name type="scientific">Methylophaga marina</name>
    <dbReference type="NCBI Taxonomy" id="45495"/>
    <lineage>
        <taxon>Bacteria</taxon>
        <taxon>Pseudomonadati</taxon>
        <taxon>Pseudomonadota</taxon>
        <taxon>Gammaproteobacteria</taxon>
        <taxon>Thiotrichales</taxon>
        <taxon>Piscirickettsiaceae</taxon>
        <taxon>Methylophaga</taxon>
    </lineage>
</organism>
<accession>A0ABP3D8W0</accession>
<dbReference type="PROSITE" id="PS00856">
    <property type="entry name" value="GUANYLATE_KINASE_1"/>
    <property type="match status" value="1"/>
</dbReference>
<evidence type="ECO:0000256" key="9">
    <source>
        <dbReference type="HAMAP-Rule" id="MF_00328"/>
    </source>
</evidence>
<sequence length="225" mass="25232">MVKRRAFCHNYPTIPYSVRNMMGNLFIVAAPSGAGKTSLVNALISQHAEIKLSVSHTTRPPREGEVNGKDYHFVDQQTFSAMRDAGKFLESATVFDNSYGTSSDTVKSLLADGFDVILEIDWQGAQQVRNNFPQAIGIFILPPSKATLEQRLRNRGQDNEDVIARRMRDAENEISHYVEFDYIIVNDDFEQALTSLSSIIVAQRHSLAIQKNSQADLITELLAQR</sequence>
<name>A0ABP3D8W0_9GAMM</name>
<dbReference type="Gene3D" id="3.30.63.10">
    <property type="entry name" value="Guanylate Kinase phosphate binding domain"/>
    <property type="match status" value="1"/>
</dbReference>
<comment type="similarity">
    <text evidence="1 9">Belongs to the guanylate kinase family.</text>
</comment>
<dbReference type="NCBIfam" id="TIGR03263">
    <property type="entry name" value="guanyl_kin"/>
    <property type="match status" value="1"/>
</dbReference>
<dbReference type="PANTHER" id="PTHR23117">
    <property type="entry name" value="GUANYLATE KINASE-RELATED"/>
    <property type="match status" value="1"/>
</dbReference>
<dbReference type="PROSITE" id="PS50052">
    <property type="entry name" value="GUANYLATE_KINASE_2"/>
    <property type="match status" value="1"/>
</dbReference>
<dbReference type="SMART" id="SM00072">
    <property type="entry name" value="GuKc"/>
    <property type="match status" value="1"/>
</dbReference>
<evidence type="ECO:0000256" key="6">
    <source>
        <dbReference type="ARBA" id="ARBA00022777"/>
    </source>
</evidence>
<protein>
    <recommendedName>
        <fullName evidence="3 9">Guanylate kinase</fullName>
        <ecNumber evidence="2 9">2.7.4.8</ecNumber>
    </recommendedName>
    <alternativeName>
        <fullName evidence="8 9">GMP kinase</fullName>
    </alternativeName>
</protein>
<dbReference type="Gene3D" id="3.40.50.300">
    <property type="entry name" value="P-loop containing nucleotide triphosphate hydrolases"/>
    <property type="match status" value="1"/>
</dbReference>
<dbReference type="InterPro" id="IPR008144">
    <property type="entry name" value="Guanylate_kin-like_dom"/>
</dbReference>
<evidence type="ECO:0000256" key="2">
    <source>
        <dbReference type="ARBA" id="ARBA00012961"/>
    </source>
</evidence>
<dbReference type="EMBL" id="BAAADG010000005">
    <property type="protein sequence ID" value="GAA0226347.1"/>
    <property type="molecule type" value="Genomic_DNA"/>
</dbReference>
<proteinExistence type="inferred from homology"/>